<feature type="region of interest" description="Disordered" evidence="1">
    <location>
        <begin position="70"/>
        <end position="95"/>
    </location>
</feature>
<evidence type="ECO:0000313" key="2">
    <source>
        <dbReference type="EMBL" id="GFD19471.1"/>
    </source>
</evidence>
<feature type="compositionally biased region" description="Basic and acidic residues" evidence="1">
    <location>
        <begin position="75"/>
        <end position="86"/>
    </location>
</feature>
<name>A0A699UCA8_TANCI</name>
<organism evidence="2">
    <name type="scientific">Tanacetum cinerariifolium</name>
    <name type="common">Dalmatian daisy</name>
    <name type="synonym">Chrysanthemum cinerariifolium</name>
    <dbReference type="NCBI Taxonomy" id="118510"/>
    <lineage>
        <taxon>Eukaryota</taxon>
        <taxon>Viridiplantae</taxon>
        <taxon>Streptophyta</taxon>
        <taxon>Embryophyta</taxon>
        <taxon>Tracheophyta</taxon>
        <taxon>Spermatophyta</taxon>
        <taxon>Magnoliopsida</taxon>
        <taxon>eudicotyledons</taxon>
        <taxon>Gunneridae</taxon>
        <taxon>Pentapetalae</taxon>
        <taxon>asterids</taxon>
        <taxon>campanulids</taxon>
        <taxon>Asterales</taxon>
        <taxon>Asteraceae</taxon>
        <taxon>Asteroideae</taxon>
        <taxon>Anthemideae</taxon>
        <taxon>Anthemidinae</taxon>
        <taxon>Tanacetum</taxon>
    </lineage>
</organism>
<dbReference type="EMBL" id="BKCJ011314894">
    <property type="protein sequence ID" value="GFD19471.1"/>
    <property type="molecule type" value="Genomic_DNA"/>
</dbReference>
<comment type="caution">
    <text evidence="2">The sequence shown here is derived from an EMBL/GenBank/DDBJ whole genome shotgun (WGS) entry which is preliminary data.</text>
</comment>
<feature type="non-terminal residue" evidence="2">
    <location>
        <position position="95"/>
    </location>
</feature>
<evidence type="ECO:0000256" key="1">
    <source>
        <dbReference type="SAM" id="MobiDB-lite"/>
    </source>
</evidence>
<sequence length="95" mass="10517">ADKGKSLNVLSELALSKAVQLKEATKQSKKDFYISHASGSGDGTDFESRVLNEQQRKIFGTYEGTGIKPGVLDVPKYDSKSEKESWDDSEEEEDD</sequence>
<dbReference type="AlphaFoldDB" id="A0A699UCA8"/>
<gene>
    <name evidence="2" type="ORF">Tci_891440</name>
</gene>
<protein>
    <submittedName>
        <fullName evidence="2">Uncharacterized protein</fullName>
    </submittedName>
</protein>
<feature type="non-terminal residue" evidence="2">
    <location>
        <position position="1"/>
    </location>
</feature>
<reference evidence="2" key="1">
    <citation type="journal article" date="2019" name="Sci. Rep.">
        <title>Draft genome of Tanacetum cinerariifolium, the natural source of mosquito coil.</title>
        <authorList>
            <person name="Yamashiro T."/>
            <person name="Shiraishi A."/>
            <person name="Satake H."/>
            <person name="Nakayama K."/>
        </authorList>
    </citation>
    <scope>NUCLEOTIDE SEQUENCE</scope>
</reference>
<accession>A0A699UCA8</accession>
<proteinExistence type="predicted"/>